<accession>A0A660SKI9</accession>
<gene>
    <name evidence="2" type="ORF">DRP53_04375</name>
</gene>
<feature type="transmembrane region" description="Helical" evidence="1">
    <location>
        <begin position="75"/>
        <end position="94"/>
    </location>
</feature>
<protein>
    <submittedName>
        <fullName evidence="2">Heptaprenyl diphosphate synthase</fullName>
    </submittedName>
</protein>
<keyword evidence="1" id="KW-0472">Membrane</keyword>
<dbReference type="Pfam" id="PF07456">
    <property type="entry name" value="Hpre_diP_synt_I"/>
    <property type="match status" value="1"/>
</dbReference>
<feature type="transmembrane region" description="Helical" evidence="1">
    <location>
        <begin position="32"/>
        <end position="55"/>
    </location>
</feature>
<sequence length="164" mass="17681">MVSPGKEISLRFAAIAVAVYLMESLIPKPIPWLRLGLANIVVLIALIQYGLRIAFPVALAKVLAGSILTGKILTPYFLLGFGGTLTSLLIMYLFKMFPLSIVGLSVAGSVSHNLTQLFFATFLFIPHQSLVILYPIFSTVGIGTGIVTGVIGLKTLRFISDEKN</sequence>
<dbReference type="AlphaFoldDB" id="A0A660SKI9"/>
<dbReference type="PIRSF" id="PIRSF027391">
    <property type="entry name" value="Hpre_diP_synt_I"/>
    <property type="match status" value="1"/>
</dbReference>
<organism evidence="2 3">
    <name type="scientific">candidate division WOR-3 bacterium</name>
    <dbReference type="NCBI Taxonomy" id="2052148"/>
    <lineage>
        <taxon>Bacteria</taxon>
        <taxon>Bacteria division WOR-3</taxon>
    </lineage>
</organism>
<dbReference type="Proteomes" id="UP000268469">
    <property type="component" value="Unassembled WGS sequence"/>
</dbReference>
<keyword evidence="1" id="KW-1133">Transmembrane helix</keyword>
<proteinExistence type="predicted"/>
<evidence type="ECO:0000256" key="1">
    <source>
        <dbReference type="SAM" id="Phobius"/>
    </source>
</evidence>
<evidence type="ECO:0000313" key="3">
    <source>
        <dbReference type="Proteomes" id="UP000268469"/>
    </source>
</evidence>
<evidence type="ECO:0000313" key="2">
    <source>
        <dbReference type="EMBL" id="RKX70636.1"/>
    </source>
</evidence>
<feature type="transmembrane region" description="Helical" evidence="1">
    <location>
        <begin position="131"/>
        <end position="153"/>
    </location>
</feature>
<keyword evidence="1" id="KW-0812">Transmembrane</keyword>
<name>A0A660SKI9_UNCW3</name>
<dbReference type="Gene3D" id="1.10.1760.20">
    <property type="match status" value="1"/>
</dbReference>
<reference evidence="2 3" key="1">
    <citation type="submission" date="2018-06" db="EMBL/GenBank/DDBJ databases">
        <title>Extensive metabolic versatility and redundancy in microbially diverse, dynamic hydrothermal sediments.</title>
        <authorList>
            <person name="Dombrowski N."/>
            <person name="Teske A."/>
            <person name="Baker B.J."/>
        </authorList>
    </citation>
    <scope>NUCLEOTIDE SEQUENCE [LARGE SCALE GENOMIC DNA]</scope>
    <source>
        <strain evidence="2">B36_G15</strain>
    </source>
</reference>
<feature type="transmembrane region" description="Helical" evidence="1">
    <location>
        <begin position="101"/>
        <end position="125"/>
    </location>
</feature>
<dbReference type="InterPro" id="IPR014535">
    <property type="entry name" value="Hpre_diP_synt_I"/>
</dbReference>
<dbReference type="InterPro" id="IPR010898">
    <property type="entry name" value="Hpre_diP_synth_I"/>
</dbReference>
<dbReference type="EMBL" id="QNBE01000032">
    <property type="protein sequence ID" value="RKX70636.1"/>
    <property type="molecule type" value="Genomic_DNA"/>
</dbReference>
<comment type="caution">
    <text evidence="2">The sequence shown here is derived from an EMBL/GenBank/DDBJ whole genome shotgun (WGS) entry which is preliminary data.</text>
</comment>